<feature type="region of interest" description="Disordered" evidence="1">
    <location>
        <begin position="242"/>
        <end position="263"/>
    </location>
</feature>
<name>A0A7M5X687_9CNID</name>
<evidence type="ECO:0000313" key="3">
    <source>
        <dbReference type="Proteomes" id="UP000594262"/>
    </source>
</evidence>
<dbReference type="AlphaFoldDB" id="A0A7M5X687"/>
<proteinExistence type="predicted"/>
<accession>A0A7M5X687</accession>
<dbReference type="OrthoDB" id="5988294at2759"/>
<dbReference type="EnsemblMetazoa" id="CLYHEMT018492.1">
    <property type="protein sequence ID" value="CLYHEMP018492.1"/>
    <property type="gene ID" value="CLYHEMG018492"/>
</dbReference>
<feature type="compositionally biased region" description="Low complexity" evidence="1">
    <location>
        <begin position="45"/>
        <end position="60"/>
    </location>
</feature>
<evidence type="ECO:0000313" key="2">
    <source>
        <dbReference type="EnsemblMetazoa" id="CLYHEMP018492.1"/>
    </source>
</evidence>
<protein>
    <submittedName>
        <fullName evidence="2">Uncharacterized protein</fullName>
    </submittedName>
</protein>
<organism evidence="2 3">
    <name type="scientific">Clytia hemisphaerica</name>
    <dbReference type="NCBI Taxonomy" id="252671"/>
    <lineage>
        <taxon>Eukaryota</taxon>
        <taxon>Metazoa</taxon>
        <taxon>Cnidaria</taxon>
        <taxon>Hydrozoa</taxon>
        <taxon>Hydroidolina</taxon>
        <taxon>Leptothecata</taxon>
        <taxon>Obeliida</taxon>
        <taxon>Clytiidae</taxon>
        <taxon>Clytia</taxon>
    </lineage>
</organism>
<sequence length="263" mass="30085">MSDPSNPIVLSSGEEDFYIEQTTNPVKSEDCKRENTYVLSDNDDAVSSNNDTVSSSNENNVNESFEDAEIDAGYMSPPDEDVKYYKNNKNIPIFKITSDIEYSPQTLIDLLVSRKSARVATKKPVKVQDNFTFIIDTKKLKSPNDWAADDNGCWENRGNYGTIVSLDENMKIVHSSRMNNKKRTALKSGELLIYKVYYRNKAYHDYKRNSYVIKTQDDKTLDLVLVEYRYIGEVRPIIPKPHGLAKKNKKPFTPTAESHQTQD</sequence>
<reference evidence="2" key="1">
    <citation type="submission" date="2021-01" db="UniProtKB">
        <authorList>
            <consortium name="EnsemblMetazoa"/>
        </authorList>
    </citation>
    <scope>IDENTIFICATION</scope>
</reference>
<feature type="region of interest" description="Disordered" evidence="1">
    <location>
        <begin position="38"/>
        <end position="60"/>
    </location>
</feature>
<dbReference type="Proteomes" id="UP000594262">
    <property type="component" value="Unplaced"/>
</dbReference>
<evidence type="ECO:0000256" key="1">
    <source>
        <dbReference type="SAM" id="MobiDB-lite"/>
    </source>
</evidence>
<keyword evidence="3" id="KW-1185">Reference proteome</keyword>